<dbReference type="CDD" id="cd05243">
    <property type="entry name" value="SDR_a5"/>
    <property type="match status" value="1"/>
</dbReference>
<dbReference type="Gene3D" id="3.40.50.720">
    <property type="entry name" value="NAD(P)-binding Rossmann-like Domain"/>
    <property type="match status" value="1"/>
</dbReference>
<comment type="caution">
    <text evidence="2">The sequence shown here is derived from an EMBL/GenBank/DDBJ whole genome shotgun (WGS) entry which is preliminary data.</text>
</comment>
<organism evidence="2 3">
    <name type="scientific">Solirubrobacter ginsenosidimutans</name>
    <dbReference type="NCBI Taxonomy" id="490573"/>
    <lineage>
        <taxon>Bacteria</taxon>
        <taxon>Bacillati</taxon>
        <taxon>Actinomycetota</taxon>
        <taxon>Thermoleophilia</taxon>
        <taxon>Solirubrobacterales</taxon>
        <taxon>Solirubrobacteraceae</taxon>
        <taxon>Solirubrobacter</taxon>
    </lineage>
</organism>
<dbReference type="AlphaFoldDB" id="A0A9X3S664"/>
<dbReference type="PANTHER" id="PTHR15020:SF50">
    <property type="entry name" value="UPF0659 PROTEIN YMR090W"/>
    <property type="match status" value="1"/>
</dbReference>
<sequence>MDVLVAGGHGQIARRLERLLVQHGHTARGLIRNPDHAKDLEADGALPVLCDLERDDVRPHVRGADALVFAAGAGPGSGDARKRTLDLGGAVKCIEAAQELGVDRFLMVSSMGTRDIPDDGPMKPYLEAKRDADLALTDSGLRWTIVRPGPLTNEPGSGMVELAPVLGRWGNIPRDDVALVLYQCLFAENTVHGTFELLSGAEPVESAVLSFTNR</sequence>
<feature type="domain" description="NAD(P)-binding" evidence="1">
    <location>
        <begin position="7"/>
        <end position="186"/>
    </location>
</feature>
<dbReference type="EMBL" id="JAPDOD010000018">
    <property type="protein sequence ID" value="MDA0162403.1"/>
    <property type="molecule type" value="Genomic_DNA"/>
</dbReference>
<dbReference type="InterPro" id="IPR036291">
    <property type="entry name" value="NAD(P)-bd_dom_sf"/>
</dbReference>
<protein>
    <submittedName>
        <fullName evidence="2">SDR family oxidoreductase</fullName>
    </submittedName>
</protein>
<dbReference type="Pfam" id="PF13460">
    <property type="entry name" value="NAD_binding_10"/>
    <property type="match status" value="1"/>
</dbReference>
<dbReference type="RefSeq" id="WP_270041643.1">
    <property type="nucleotide sequence ID" value="NZ_JAPDOD010000018.1"/>
</dbReference>
<accession>A0A9X3S664</accession>
<name>A0A9X3S664_9ACTN</name>
<dbReference type="InterPro" id="IPR016040">
    <property type="entry name" value="NAD(P)-bd_dom"/>
</dbReference>
<reference evidence="2" key="1">
    <citation type="submission" date="2022-10" db="EMBL/GenBank/DDBJ databases">
        <title>The WGS of Solirubrobacter ginsenosidimutans DSM 21036.</title>
        <authorList>
            <person name="Jiang Z."/>
        </authorList>
    </citation>
    <scope>NUCLEOTIDE SEQUENCE</scope>
    <source>
        <strain evidence="2">DSM 21036</strain>
    </source>
</reference>
<dbReference type="Proteomes" id="UP001149140">
    <property type="component" value="Unassembled WGS sequence"/>
</dbReference>
<dbReference type="PANTHER" id="PTHR15020">
    <property type="entry name" value="FLAVIN REDUCTASE-RELATED"/>
    <property type="match status" value="1"/>
</dbReference>
<evidence type="ECO:0000313" key="3">
    <source>
        <dbReference type="Proteomes" id="UP001149140"/>
    </source>
</evidence>
<proteinExistence type="predicted"/>
<keyword evidence="3" id="KW-1185">Reference proteome</keyword>
<dbReference type="SUPFAM" id="SSF51735">
    <property type="entry name" value="NAD(P)-binding Rossmann-fold domains"/>
    <property type="match status" value="1"/>
</dbReference>
<evidence type="ECO:0000313" key="2">
    <source>
        <dbReference type="EMBL" id="MDA0162403.1"/>
    </source>
</evidence>
<gene>
    <name evidence="2" type="ORF">OM076_19175</name>
</gene>
<evidence type="ECO:0000259" key="1">
    <source>
        <dbReference type="Pfam" id="PF13460"/>
    </source>
</evidence>